<evidence type="ECO:0000313" key="3">
    <source>
        <dbReference type="Proteomes" id="UP000253303"/>
    </source>
</evidence>
<dbReference type="SUPFAM" id="SSF50370">
    <property type="entry name" value="Ricin B-like lectins"/>
    <property type="match status" value="1"/>
</dbReference>
<dbReference type="PROSITE" id="PS50231">
    <property type="entry name" value="RICIN_B_LECTIN"/>
    <property type="match status" value="1"/>
</dbReference>
<evidence type="ECO:0000259" key="1">
    <source>
        <dbReference type="SMART" id="SM00458"/>
    </source>
</evidence>
<comment type="caution">
    <text evidence="2">The sequence shown here is derived from an EMBL/GenBank/DDBJ whole genome shotgun (WGS) entry which is preliminary data.</text>
</comment>
<dbReference type="SMART" id="SM00458">
    <property type="entry name" value="RICIN"/>
    <property type="match status" value="1"/>
</dbReference>
<dbReference type="OrthoDB" id="3543101at2"/>
<keyword evidence="2" id="KW-0378">Hydrolase</keyword>
<name>A0A366LX11_9ACTN</name>
<keyword evidence="2" id="KW-0119">Carbohydrate metabolism</keyword>
<proteinExistence type="predicted"/>
<dbReference type="Gene3D" id="2.80.10.50">
    <property type="match status" value="1"/>
</dbReference>
<dbReference type="Pfam" id="PF00652">
    <property type="entry name" value="Ricin_B_lectin"/>
    <property type="match status" value="1"/>
</dbReference>
<reference evidence="2 3" key="1">
    <citation type="submission" date="2018-06" db="EMBL/GenBank/DDBJ databases">
        <title>Sphaerisporangium craniellae sp. nov., isolated from a marine sponge in the South China Sea.</title>
        <authorList>
            <person name="Li L."/>
        </authorList>
    </citation>
    <scope>NUCLEOTIDE SEQUENCE [LARGE SCALE GENOMIC DNA]</scope>
    <source>
        <strain evidence="2 3">LHW63015</strain>
    </source>
</reference>
<dbReference type="AlphaFoldDB" id="A0A366LX11"/>
<dbReference type="GO" id="GO:0045493">
    <property type="term" value="P:xylan catabolic process"/>
    <property type="evidence" value="ECO:0007669"/>
    <property type="project" value="UniProtKB-KW"/>
</dbReference>
<dbReference type="CDD" id="cd23415">
    <property type="entry name" value="beta-trefoil_Ricin_AH"/>
    <property type="match status" value="1"/>
</dbReference>
<dbReference type="InterPro" id="IPR000772">
    <property type="entry name" value="Ricin_B_lectin"/>
</dbReference>
<dbReference type="InterPro" id="IPR035992">
    <property type="entry name" value="Ricin_B-like_lectins"/>
</dbReference>
<dbReference type="EMBL" id="QMEY01000007">
    <property type="protein sequence ID" value="RBQ18461.1"/>
    <property type="molecule type" value="Genomic_DNA"/>
</dbReference>
<sequence>MPTAGTLSRARRVATRIGLRLIPVGAILASTALIATPAHAELVTQIRSWKTGRCLDSNFKGEVYTQPCNAPHTNRHQYWIFTGGHLKNDATGRCLDSNGDGRLYTLPCQWPNTWQDWEAQQGRARDVAIIQNLRTGLVLDSNEGGGAYTHRRNGGFYQDWKLGF</sequence>
<organism evidence="2 3">
    <name type="scientific">Spongiactinospora rosea</name>
    <dbReference type="NCBI Taxonomy" id="2248750"/>
    <lineage>
        <taxon>Bacteria</taxon>
        <taxon>Bacillati</taxon>
        <taxon>Actinomycetota</taxon>
        <taxon>Actinomycetes</taxon>
        <taxon>Streptosporangiales</taxon>
        <taxon>Streptosporangiaceae</taxon>
        <taxon>Spongiactinospora</taxon>
    </lineage>
</organism>
<feature type="domain" description="Ricin B lectin" evidence="1">
    <location>
        <begin position="40"/>
        <end position="163"/>
    </location>
</feature>
<keyword evidence="2" id="KW-0858">Xylan degradation</keyword>
<keyword evidence="2" id="KW-0326">Glycosidase</keyword>
<keyword evidence="3" id="KW-1185">Reference proteome</keyword>
<dbReference type="Proteomes" id="UP000253303">
    <property type="component" value="Unassembled WGS sequence"/>
</dbReference>
<gene>
    <name evidence="2" type="ORF">DP939_18275</name>
</gene>
<protein>
    <submittedName>
        <fullName evidence="2">Xylanase</fullName>
    </submittedName>
</protein>
<dbReference type="GO" id="GO:0016798">
    <property type="term" value="F:hydrolase activity, acting on glycosyl bonds"/>
    <property type="evidence" value="ECO:0007669"/>
    <property type="project" value="UniProtKB-KW"/>
</dbReference>
<keyword evidence="2" id="KW-0624">Polysaccharide degradation</keyword>
<evidence type="ECO:0000313" key="2">
    <source>
        <dbReference type="EMBL" id="RBQ18461.1"/>
    </source>
</evidence>
<dbReference type="RefSeq" id="WP_113981936.1">
    <property type="nucleotide sequence ID" value="NZ_QMEY01000007.1"/>
</dbReference>
<accession>A0A366LX11</accession>